<evidence type="ECO:0000313" key="2">
    <source>
        <dbReference type="EMBL" id="KOF70676.1"/>
    </source>
</evidence>
<organism evidence="2">
    <name type="scientific">Octopus bimaculoides</name>
    <name type="common">California two-spotted octopus</name>
    <dbReference type="NCBI Taxonomy" id="37653"/>
    <lineage>
        <taxon>Eukaryota</taxon>
        <taxon>Metazoa</taxon>
        <taxon>Spiralia</taxon>
        <taxon>Lophotrochozoa</taxon>
        <taxon>Mollusca</taxon>
        <taxon>Cephalopoda</taxon>
        <taxon>Coleoidea</taxon>
        <taxon>Octopodiformes</taxon>
        <taxon>Octopoda</taxon>
        <taxon>Incirrata</taxon>
        <taxon>Octopodidae</taxon>
        <taxon>Octopus</taxon>
    </lineage>
</organism>
<evidence type="ECO:0000256" key="1">
    <source>
        <dbReference type="SAM" id="SignalP"/>
    </source>
</evidence>
<dbReference type="AlphaFoldDB" id="A0A0L8G0Y4"/>
<proteinExistence type="predicted"/>
<reference evidence="2" key="1">
    <citation type="submission" date="2015-07" db="EMBL/GenBank/DDBJ databases">
        <title>MeaNS - Measles Nucleotide Surveillance Program.</title>
        <authorList>
            <person name="Tran T."/>
            <person name="Druce J."/>
        </authorList>
    </citation>
    <scope>NUCLEOTIDE SEQUENCE</scope>
    <source>
        <strain evidence="2">UCB-OBI-ISO-001</strain>
        <tissue evidence="2">Gonad</tissue>
    </source>
</reference>
<feature type="chain" id="PRO_5005582709" evidence="1">
    <location>
        <begin position="24"/>
        <end position="54"/>
    </location>
</feature>
<gene>
    <name evidence="2" type="ORF">OCBIM_22002402mg</name>
</gene>
<protein>
    <submittedName>
        <fullName evidence="2">Uncharacterized protein</fullName>
    </submittedName>
</protein>
<dbReference type="EMBL" id="KQ424657">
    <property type="protein sequence ID" value="KOF70676.1"/>
    <property type="molecule type" value="Genomic_DNA"/>
</dbReference>
<keyword evidence="1" id="KW-0732">Signal</keyword>
<name>A0A0L8G0Y4_OCTBM</name>
<feature type="signal peptide" evidence="1">
    <location>
        <begin position="1"/>
        <end position="23"/>
    </location>
</feature>
<accession>A0A0L8G0Y4</accession>
<sequence length="54" mass="6539">MTFHPFLIKLSLLLINCDRLIMSLYAYHLGVLRCTSNDIFHMSYFPYHTYDFDF</sequence>